<accession>A0ABY3T4T5</accession>
<keyword evidence="3" id="KW-1185">Reference proteome</keyword>
<dbReference type="Proteomes" id="UP001054801">
    <property type="component" value="Chromosome"/>
</dbReference>
<dbReference type="NCBIfam" id="TIGR02743">
    <property type="entry name" value="TraW"/>
    <property type="match status" value="1"/>
</dbReference>
<dbReference type="EMBL" id="CP091244">
    <property type="protein sequence ID" value="UJS26418.1"/>
    <property type="molecule type" value="Genomic_DNA"/>
</dbReference>
<sequence length="213" mass="23275">MSAASLLGLLLSAVPLHAGLDAAIGKTYPITERDFLEVIRERLQAKQNSGELAAMQTAMQDKARHGIENPTPIAGITRASKPDTRYYDPSVAAAQDIRDADGNIVVKAGTQANPLDYMGLSKVLLFIDARDKQQVRYADHYYKTSKKPVKVILVAGSYMALMRQWQRPVFYDQGGNLTGKFQITHVPALVYQESPAATVLRIDTVALSAEAAE</sequence>
<proteinExistence type="predicted"/>
<protein>
    <submittedName>
        <fullName evidence="2">Type-F conjugative transfer system protein TraW</fullName>
    </submittedName>
</protein>
<keyword evidence="1" id="KW-0732">Signal</keyword>
<dbReference type="RefSeq" id="WP_236501810.1">
    <property type="nucleotide sequence ID" value="NZ_CP091244.1"/>
</dbReference>
<reference evidence="2" key="1">
    <citation type="journal article" date="2022" name="Microorganisms">
        <title>Two New Species of Filamentous Sulfur Bacteria of the Genus Thiothrix, Thiothrix winogradskyi sp. nov. and 'Candidatus Thiothrix sulfatifontis' sp. nov.</title>
        <authorList>
            <person name="Ravin N.V."/>
            <person name="Rossetti S."/>
            <person name="Beletsky A.V."/>
            <person name="Kadnikov V.V."/>
            <person name="Rudenko T.S."/>
            <person name="Smolyakov D.D."/>
            <person name="Moskvitina M.I."/>
            <person name="Gureeva M.V."/>
            <person name="Mardanov A.V."/>
            <person name="Grabovich M.Y."/>
        </authorList>
    </citation>
    <scope>NUCLEOTIDE SEQUENCE</scope>
    <source>
        <strain evidence="2">CT3</strain>
    </source>
</reference>
<evidence type="ECO:0000313" key="2">
    <source>
        <dbReference type="EMBL" id="UJS26418.1"/>
    </source>
</evidence>
<dbReference type="InterPro" id="IPR014114">
    <property type="entry name" value="TraW"/>
</dbReference>
<feature type="signal peptide" evidence="1">
    <location>
        <begin position="1"/>
        <end position="18"/>
    </location>
</feature>
<organism evidence="2 3">
    <name type="scientific">Thiothrix winogradskyi</name>
    <dbReference type="NCBI Taxonomy" id="96472"/>
    <lineage>
        <taxon>Bacteria</taxon>
        <taxon>Pseudomonadati</taxon>
        <taxon>Pseudomonadota</taxon>
        <taxon>Gammaproteobacteria</taxon>
        <taxon>Thiotrichales</taxon>
        <taxon>Thiotrichaceae</taxon>
        <taxon>Thiothrix</taxon>
    </lineage>
</organism>
<feature type="chain" id="PRO_5045896382" evidence="1">
    <location>
        <begin position="19"/>
        <end position="213"/>
    </location>
</feature>
<evidence type="ECO:0000313" key="3">
    <source>
        <dbReference type="Proteomes" id="UP001054801"/>
    </source>
</evidence>
<gene>
    <name evidence="2" type="primary">traW</name>
    <name evidence="2" type="ORF">L2Y54_10355</name>
</gene>
<name>A0ABY3T4T5_9GAMM</name>
<evidence type="ECO:0000256" key="1">
    <source>
        <dbReference type="SAM" id="SignalP"/>
    </source>
</evidence>